<evidence type="ECO:0000259" key="1">
    <source>
        <dbReference type="PROSITE" id="PS50042"/>
    </source>
</evidence>
<accession>A0ABU4JE92</accession>
<dbReference type="InterPro" id="IPR018490">
    <property type="entry name" value="cNMP-bd_dom_sf"/>
</dbReference>
<keyword evidence="3" id="KW-1185">Reference proteome</keyword>
<dbReference type="Gene3D" id="2.60.120.10">
    <property type="entry name" value="Jelly Rolls"/>
    <property type="match status" value="1"/>
</dbReference>
<dbReference type="Pfam" id="PF00027">
    <property type="entry name" value="cNMP_binding"/>
    <property type="match status" value="1"/>
</dbReference>
<dbReference type="Proteomes" id="UP001204439">
    <property type="component" value="Unassembled WGS sequence"/>
</dbReference>
<evidence type="ECO:0000313" key="2">
    <source>
        <dbReference type="EMBL" id="MDW8547988.1"/>
    </source>
</evidence>
<dbReference type="InterPro" id="IPR014710">
    <property type="entry name" value="RmlC-like_jellyroll"/>
</dbReference>
<name>A0ABU4JE92_9FLAO</name>
<protein>
    <submittedName>
        <fullName evidence="2">Cyclic nucleotide-binding domain-containing protein</fullName>
    </submittedName>
</protein>
<gene>
    <name evidence="2" type="ORF">NG800_003630</name>
</gene>
<reference evidence="2 3" key="1">
    <citation type="submission" date="2023-11" db="EMBL/GenBank/DDBJ databases">
        <title>First isolation, identification, and characterization of non-pathogenic Epilithonimonas ginsengisoli isolated from diseased farmed rainbow trout (Oncorhynchus mykiss) in Chile.</title>
        <authorList>
            <person name="Miranda C.D."/>
            <person name="Irgang R."/>
            <person name="Concha C."/>
            <person name="Rojas R."/>
            <person name="Avendano R."/>
        </authorList>
    </citation>
    <scope>NUCLEOTIDE SEQUENCE [LARGE SCALE GENOMIC DNA]</scope>
    <source>
        <strain evidence="2 3">FP99</strain>
    </source>
</reference>
<proteinExistence type="predicted"/>
<sequence>MEESAKEFLLQNIPGITREDIEILSPYTTLRTFKSGEIYIRPGENNRKVYFIKSGIVRVYHLEANGTEKTILFHNKKSFSEIMMGSFTTSHRDTFINPLVKPNFLN</sequence>
<dbReference type="PROSITE" id="PS50042">
    <property type="entry name" value="CNMP_BINDING_3"/>
    <property type="match status" value="1"/>
</dbReference>
<dbReference type="EMBL" id="JAMXLT020000004">
    <property type="protein sequence ID" value="MDW8547988.1"/>
    <property type="molecule type" value="Genomic_DNA"/>
</dbReference>
<comment type="caution">
    <text evidence="2">The sequence shown here is derived from an EMBL/GenBank/DDBJ whole genome shotgun (WGS) entry which is preliminary data.</text>
</comment>
<feature type="domain" description="Cyclic nucleotide-binding" evidence="1">
    <location>
        <begin position="31"/>
        <end position="84"/>
    </location>
</feature>
<dbReference type="SUPFAM" id="SSF51206">
    <property type="entry name" value="cAMP-binding domain-like"/>
    <property type="match status" value="1"/>
</dbReference>
<organism evidence="2 3">
    <name type="scientific">Epilithonimonas ginsengisoli</name>
    <dbReference type="NCBI Taxonomy" id="1245592"/>
    <lineage>
        <taxon>Bacteria</taxon>
        <taxon>Pseudomonadati</taxon>
        <taxon>Bacteroidota</taxon>
        <taxon>Flavobacteriia</taxon>
        <taxon>Flavobacteriales</taxon>
        <taxon>Weeksellaceae</taxon>
        <taxon>Chryseobacterium group</taxon>
        <taxon>Epilithonimonas</taxon>
    </lineage>
</organism>
<evidence type="ECO:0000313" key="3">
    <source>
        <dbReference type="Proteomes" id="UP001204439"/>
    </source>
</evidence>
<dbReference type="CDD" id="cd00038">
    <property type="entry name" value="CAP_ED"/>
    <property type="match status" value="1"/>
</dbReference>
<dbReference type="InterPro" id="IPR000595">
    <property type="entry name" value="cNMP-bd_dom"/>
</dbReference>
<dbReference type="RefSeq" id="WP_063969682.1">
    <property type="nucleotide sequence ID" value="NZ_JAMXLT020000004.1"/>
</dbReference>